<feature type="compositionally biased region" description="Acidic residues" evidence="1">
    <location>
        <begin position="75"/>
        <end position="87"/>
    </location>
</feature>
<name>G8ZW83_TORDE</name>
<dbReference type="AlphaFoldDB" id="G8ZW83"/>
<reference evidence="2 3" key="1">
    <citation type="journal article" date="2011" name="Proc. Natl. Acad. Sci. U.S.A.">
        <title>Evolutionary erosion of yeast sex chromosomes by mating-type switching accidents.</title>
        <authorList>
            <person name="Gordon J.L."/>
            <person name="Armisen D."/>
            <person name="Proux-Wera E."/>
            <person name="Oheigeartaigh S.S."/>
            <person name="Byrne K.P."/>
            <person name="Wolfe K.H."/>
        </authorList>
    </citation>
    <scope>NUCLEOTIDE SEQUENCE [LARGE SCALE GENOMIC DNA]</scope>
    <source>
        <strain evidence="3">ATCC 10662 / CBS 1146 / NBRC 0425 / NCYC 2629 / NRRL Y-866</strain>
    </source>
</reference>
<keyword evidence="3" id="KW-1185">Reference proteome</keyword>
<dbReference type="InParanoid" id="G8ZW83"/>
<feature type="region of interest" description="Disordered" evidence="1">
    <location>
        <begin position="376"/>
        <end position="396"/>
    </location>
</feature>
<organism evidence="2 3">
    <name type="scientific">Torulaspora delbrueckii</name>
    <name type="common">Yeast</name>
    <name type="synonym">Candida colliculosa</name>
    <dbReference type="NCBI Taxonomy" id="4950"/>
    <lineage>
        <taxon>Eukaryota</taxon>
        <taxon>Fungi</taxon>
        <taxon>Dikarya</taxon>
        <taxon>Ascomycota</taxon>
        <taxon>Saccharomycotina</taxon>
        <taxon>Saccharomycetes</taxon>
        <taxon>Saccharomycetales</taxon>
        <taxon>Saccharomycetaceae</taxon>
        <taxon>Torulaspora</taxon>
    </lineage>
</organism>
<protein>
    <recommendedName>
        <fullName evidence="4">Mitotic check point protein BFA1</fullName>
    </recommendedName>
</protein>
<feature type="compositionally biased region" description="Basic and acidic residues" evidence="1">
    <location>
        <begin position="26"/>
        <end position="37"/>
    </location>
</feature>
<dbReference type="PANTHER" id="PTHR35140">
    <property type="entry name" value="MITOTIC CHECK POINT PROTEIN BFA1"/>
    <property type="match status" value="1"/>
</dbReference>
<dbReference type="STRING" id="1076872.G8ZW83"/>
<dbReference type="eggNOG" id="ENOG502R6H5">
    <property type="taxonomic scope" value="Eukaryota"/>
</dbReference>
<dbReference type="GO" id="GO:1990334">
    <property type="term" value="C:Bfa1-Bub2 complex"/>
    <property type="evidence" value="ECO:0007669"/>
    <property type="project" value="EnsemblFungi"/>
</dbReference>
<dbReference type="FunCoup" id="G8ZW83">
    <property type="interactions" value="367"/>
</dbReference>
<gene>
    <name evidence="2" type="primary">TDEL0F00660</name>
    <name evidence="2" type="ORF">TDEL_0F00660</name>
</gene>
<evidence type="ECO:0000313" key="3">
    <source>
        <dbReference type="Proteomes" id="UP000005627"/>
    </source>
</evidence>
<dbReference type="GeneID" id="11501179"/>
<dbReference type="GO" id="GO:0031578">
    <property type="term" value="P:mitotic spindle orientation checkpoint signaling"/>
    <property type="evidence" value="ECO:0007669"/>
    <property type="project" value="EnsemblFungi"/>
</dbReference>
<evidence type="ECO:0008006" key="4">
    <source>
        <dbReference type="Google" id="ProtNLM"/>
    </source>
</evidence>
<feature type="compositionally biased region" description="Acidic residues" evidence="1">
    <location>
        <begin position="10"/>
        <end position="20"/>
    </location>
</feature>
<evidence type="ECO:0000256" key="1">
    <source>
        <dbReference type="SAM" id="MobiDB-lite"/>
    </source>
</evidence>
<evidence type="ECO:0000313" key="2">
    <source>
        <dbReference type="EMBL" id="CCE92877.1"/>
    </source>
</evidence>
<dbReference type="GO" id="GO:0005096">
    <property type="term" value="F:GTPase activator activity"/>
    <property type="evidence" value="ECO:0007669"/>
    <property type="project" value="EnsemblFungi"/>
</dbReference>
<dbReference type="InterPro" id="IPR034586">
    <property type="entry name" value="Bfa1/Byr4"/>
</dbReference>
<proteinExistence type="predicted"/>
<dbReference type="GO" id="GO:0044732">
    <property type="term" value="C:mitotic spindle pole body"/>
    <property type="evidence" value="ECO:0007669"/>
    <property type="project" value="TreeGrafter"/>
</dbReference>
<dbReference type="OrthoDB" id="19159at2759"/>
<dbReference type="HOGENOM" id="CLU_037140_0_0_1"/>
<dbReference type="GO" id="GO:0005092">
    <property type="term" value="F:GDP-dissociation inhibitor activity"/>
    <property type="evidence" value="ECO:0007669"/>
    <property type="project" value="EnsemblFungi"/>
</dbReference>
<dbReference type="RefSeq" id="XP_003682088.1">
    <property type="nucleotide sequence ID" value="XM_003682040.1"/>
</dbReference>
<dbReference type="PANTHER" id="PTHR35140:SF1">
    <property type="entry name" value="MITOTIC CHECK POINT PROTEIN BFA1"/>
    <property type="match status" value="1"/>
</dbReference>
<sequence length="555" mass="64106">MSIRPINLDELPETSFEDMDTTFTRDYAKKTVPDSRRSPLSRQPLVAPTPTSSTSSDGTIFSHPKEKHSRGSKTEEDEEVEEEDEFLNDFQEFQDRKDDFDDALKTYFKLRGSSGSLALKPDVSRPNSNELAREFSKRLNVGSKKRPPALRQPRSMMELKTRPRSNGEMPNSLSTGDLRVQSNSTVRFKKSMPTLSNFNPTIEEEEEDFALPNQVGKYGNRLRNDLMETNREEDEDDDKDFVFDERLIQPQFLNRPSEESPLKLSPSQYEIVRDDALLTPRLHKRYRDWNAKNHLDSFKEQVPALSRRRSARNTTAASRIKTIKQEIDHNTPIKNGRMYYNPKTMKWEGNEQVLDKFTNLDAIDKKPLLIKSKSQLNETTNQEPGLTKPSMIKSTKRLKKPRIIGKMMFDDENLRWVSAHGDDEEQDPFAGIKDITPVISNSPKTKHYISPFLRSQSQLLPSTGDNIADRLNSSATTRYHSMGVTNREIAREPAFQLSSRLLEKFCHEENRWNRKVGGWFLLGNKDSESESRNKNEKCQSHMFEIRNMVMNSTRG</sequence>
<dbReference type="KEGG" id="tdl:TDEL_0F00660"/>
<dbReference type="Proteomes" id="UP000005627">
    <property type="component" value="Chromosome 6"/>
</dbReference>
<feature type="region of interest" description="Disordered" evidence="1">
    <location>
        <begin position="1"/>
        <end position="92"/>
    </location>
</feature>
<accession>G8ZW83</accession>
<dbReference type="EMBL" id="HE616747">
    <property type="protein sequence ID" value="CCE92877.1"/>
    <property type="molecule type" value="Genomic_DNA"/>
</dbReference>